<proteinExistence type="predicted"/>
<dbReference type="EMBL" id="JBBNAE010000008">
    <property type="protein sequence ID" value="KAK9102875.1"/>
    <property type="molecule type" value="Genomic_DNA"/>
</dbReference>
<evidence type="ECO:0000313" key="2">
    <source>
        <dbReference type="Proteomes" id="UP001417504"/>
    </source>
</evidence>
<reference evidence="1 2" key="1">
    <citation type="submission" date="2024-01" db="EMBL/GenBank/DDBJ databases">
        <title>Genome assemblies of Stephania.</title>
        <authorList>
            <person name="Yang L."/>
        </authorList>
    </citation>
    <scope>NUCLEOTIDE SEQUENCE [LARGE SCALE GENOMIC DNA]</scope>
    <source>
        <strain evidence="1">QJT</strain>
        <tissue evidence="1">Leaf</tissue>
    </source>
</reference>
<sequence length="56" mass="6188">MSSLNQIKLILSFISKGMSTVFSSLCIKYSYTSSVIGLQSTVAKLEFESQLTNSLY</sequence>
<gene>
    <name evidence="1" type="ORF">Sjap_020129</name>
</gene>
<accession>A0AAP0F2U1</accession>
<dbReference type="AlphaFoldDB" id="A0AAP0F2U1"/>
<organism evidence="1 2">
    <name type="scientific">Stephania japonica</name>
    <dbReference type="NCBI Taxonomy" id="461633"/>
    <lineage>
        <taxon>Eukaryota</taxon>
        <taxon>Viridiplantae</taxon>
        <taxon>Streptophyta</taxon>
        <taxon>Embryophyta</taxon>
        <taxon>Tracheophyta</taxon>
        <taxon>Spermatophyta</taxon>
        <taxon>Magnoliopsida</taxon>
        <taxon>Ranunculales</taxon>
        <taxon>Menispermaceae</taxon>
        <taxon>Menispermoideae</taxon>
        <taxon>Cissampelideae</taxon>
        <taxon>Stephania</taxon>
    </lineage>
</organism>
<evidence type="ECO:0000313" key="1">
    <source>
        <dbReference type="EMBL" id="KAK9102875.1"/>
    </source>
</evidence>
<dbReference type="Proteomes" id="UP001417504">
    <property type="component" value="Unassembled WGS sequence"/>
</dbReference>
<protein>
    <submittedName>
        <fullName evidence="1">Uncharacterized protein</fullName>
    </submittedName>
</protein>
<keyword evidence="2" id="KW-1185">Reference proteome</keyword>
<name>A0AAP0F2U1_9MAGN</name>
<comment type="caution">
    <text evidence="1">The sequence shown here is derived from an EMBL/GenBank/DDBJ whole genome shotgun (WGS) entry which is preliminary data.</text>
</comment>